<dbReference type="NCBIfam" id="NF000355">
    <property type="entry name" value="ribo_prot_ABC_F"/>
    <property type="match status" value="1"/>
</dbReference>
<dbReference type="Pfam" id="PF00005">
    <property type="entry name" value="ABC_tran"/>
    <property type="match status" value="2"/>
</dbReference>
<dbReference type="AlphaFoldDB" id="H5XTN5"/>
<evidence type="ECO:0000313" key="5">
    <source>
        <dbReference type="EMBL" id="EHQ88634.1"/>
    </source>
</evidence>
<evidence type="ECO:0000256" key="1">
    <source>
        <dbReference type="ARBA" id="ARBA00022737"/>
    </source>
</evidence>
<dbReference type="SMART" id="SM00382">
    <property type="entry name" value="AAA"/>
    <property type="match status" value="2"/>
</dbReference>
<gene>
    <name evidence="5" type="ORF">DesyoDRAFT_1483</name>
</gene>
<dbReference type="GO" id="GO:0003677">
    <property type="term" value="F:DNA binding"/>
    <property type="evidence" value="ECO:0007669"/>
    <property type="project" value="InterPro"/>
</dbReference>
<dbReference type="InterPro" id="IPR037118">
    <property type="entry name" value="Val-tRNA_synth_C_sf"/>
</dbReference>
<dbReference type="eggNOG" id="COG0488">
    <property type="taxonomic scope" value="Bacteria"/>
</dbReference>
<dbReference type="Pfam" id="PF16326">
    <property type="entry name" value="ABC_tran_CTD"/>
    <property type="match status" value="1"/>
</dbReference>
<dbReference type="Proteomes" id="UP000005104">
    <property type="component" value="Chromosome"/>
</dbReference>
<dbReference type="FunFam" id="3.40.50.300:FF:000309">
    <property type="entry name" value="ABC transporter ATP-binding protein"/>
    <property type="match status" value="1"/>
</dbReference>
<evidence type="ECO:0000256" key="3">
    <source>
        <dbReference type="ARBA" id="ARBA00022840"/>
    </source>
</evidence>
<dbReference type="Gene3D" id="3.40.50.300">
    <property type="entry name" value="P-loop containing nucleotide triphosphate hydrolases"/>
    <property type="match status" value="2"/>
</dbReference>
<dbReference type="PANTHER" id="PTHR42855:SF2">
    <property type="entry name" value="DRUG RESISTANCE ABC TRANSPORTER,ATP-BINDING PROTEIN"/>
    <property type="match status" value="1"/>
</dbReference>
<dbReference type="PROSITE" id="PS00211">
    <property type="entry name" value="ABC_TRANSPORTER_1"/>
    <property type="match status" value="2"/>
</dbReference>
<keyword evidence="2" id="KW-0547">Nucleotide-binding</keyword>
<dbReference type="InterPro" id="IPR003439">
    <property type="entry name" value="ABC_transporter-like_ATP-bd"/>
</dbReference>
<dbReference type="RefSeq" id="WP_007781284.1">
    <property type="nucleotide sequence ID" value="NZ_CM001441.1"/>
</dbReference>
<dbReference type="CDD" id="cd03221">
    <property type="entry name" value="ABCF_EF-3"/>
    <property type="match status" value="2"/>
</dbReference>
<dbReference type="InterPro" id="IPR051309">
    <property type="entry name" value="ABCF_ATPase"/>
</dbReference>
<dbReference type="InterPro" id="IPR017871">
    <property type="entry name" value="ABC_transporter-like_CS"/>
</dbReference>
<proteinExistence type="predicted"/>
<name>H5XTN5_9FIRM</name>
<feature type="domain" description="ABC transporter" evidence="4">
    <location>
        <begin position="3"/>
        <end position="261"/>
    </location>
</feature>
<dbReference type="InterPro" id="IPR027417">
    <property type="entry name" value="P-loop_NTPase"/>
</dbReference>
<dbReference type="InterPro" id="IPR032524">
    <property type="entry name" value="ABC_tran_C"/>
</dbReference>
<dbReference type="SUPFAM" id="SSF52540">
    <property type="entry name" value="P-loop containing nucleoside triphosphate hydrolases"/>
    <property type="match status" value="2"/>
</dbReference>
<dbReference type="STRING" id="768710.DesyoDRAFT_1483"/>
<reference evidence="5 6" key="1">
    <citation type="submission" date="2011-11" db="EMBL/GenBank/DDBJ databases">
        <title>The Noncontiguous Finished genome of Desulfosporosinus youngiae DSM 17734.</title>
        <authorList>
            <consortium name="US DOE Joint Genome Institute (JGI-PGF)"/>
            <person name="Lucas S."/>
            <person name="Han J."/>
            <person name="Lapidus A."/>
            <person name="Cheng J.-F."/>
            <person name="Goodwin L."/>
            <person name="Pitluck S."/>
            <person name="Peters L."/>
            <person name="Ovchinnikova G."/>
            <person name="Lu M."/>
            <person name="Land M.L."/>
            <person name="Hauser L."/>
            <person name="Pester M."/>
            <person name="Spring S."/>
            <person name="Ollivier B."/>
            <person name="Rattei T."/>
            <person name="Klenk H.-P."/>
            <person name="Wagner M."/>
            <person name="Loy A."/>
            <person name="Woyke T.J."/>
        </authorList>
    </citation>
    <scope>NUCLEOTIDE SEQUENCE [LARGE SCALE GENOMIC DNA]</scope>
    <source>
        <strain evidence="5 6">DSM 17734</strain>
    </source>
</reference>
<dbReference type="OrthoDB" id="1624247at2"/>
<dbReference type="PROSITE" id="PS50893">
    <property type="entry name" value="ABC_TRANSPORTER_2"/>
    <property type="match status" value="2"/>
</dbReference>
<dbReference type="EMBL" id="CM001441">
    <property type="protein sequence ID" value="EHQ88634.1"/>
    <property type="molecule type" value="Genomic_DNA"/>
</dbReference>
<dbReference type="InterPro" id="IPR032781">
    <property type="entry name" value="ABC_tran_Xtn"/>
</dbReference>
<organism evidence="5 6">
    <name type="scientific">Desulfosporosinus youngiae DSM 17734</name>
    <dbReference type="NCBI Taxonomy" id="768710"/>
    <lineage>
        <taxon>Bacteria</taxon>
        <taxon>Bacillati</taxon>
        <taxon>Bacillota</taxon>
        <taxon>Clostridia</taxon>
        <taxon>Eubacteriales</taxon>
        <taxon>Desulfitobacteriaceae</taxon>
        <taxon>Desulfosporosinus</taxon>
    </lineage>
</organism>
<dbReference type="GO" id="GO:0005524">
    <property type="term" value="F:ATP binding"/>
    <property type="evidence" value="ECO:0007669"/>
    <property type="project" value="UniProtKB-KW"/>
</dbReference>
<sequence>MIIDFRHIKLSFGANEVLTDVSFEIKQGERVGLIGRNGTGKSTILKLIIGSLQPEQGQIAIRRNTRIGFLAQAPEYDDKMSVYEVLEQCFQEVKKWQQQLEGLEQKMSAPMNAGNNTLSQLMLEYGRLQEKFEEAGGYQISSRIDGIANGLGIRLDDYPRPFSSLSGGEKTKVGLAALLLTQPDLLILDEPTNHLDISSIEWLETFLNNYRGTVIVVSHDRYFLNSVITKIIELEDGEAVTYQTNYTGYQKEKESRLLSEFTNYQEQQKKIKKMQESIKQLIEWGNRSNPPNPGFHRRAASMQKALDRMIKLKRPTLEHKKIDLHLEQSDRSGKQVISLEGISKAYANRSLLSQVSAQLFYGERIVLIGKNGCGKSTLLKLILDQENPDQGEISLGSRVDIGYLSQDSAPLKSDQTVLQYFRAELDMEEGEARKQLAKFLFYGSDVFQKIGCLSGGEWSRLQLALLMYQKPNLLLLDEPTNHLDIDSREALEEALEEFPGTLLAVSHDRYFINRLAHKVWVLDQGEITAYLGNYNDYLERKAKQIIKIVGKTDSPASLTNKRGQPVKASVAKAADPCLAATQLEKEINALEQQILDIEAQMSDPVISFDSAKLASFQHERETIESRLNLLYDKWVMISGRS</sequence>
<dbReference type="Gene3D" id="1.10.287.380">
    <property type="entry name" value="Valyl-tRNA synthetase, C-terminal domain"/>
    <property type="match status" value="1"/>
</dbReference>
<dbReference type="GO" id="GO:0016887">
    <property type="term" value="F:ATP hydrolysis activity"/>
    <property type="evidence" value="ECO:0007669"/>
    <property type="project" value="InterPro"/>
</dbReference>
<evidence type="ECO:0000256" key="2">
    <source>
        <dbReference type="ARBA" id="ARBA00022741"/>
    </source>
</evidence>
<dbReference type="FunFam" id="3.40.50.300:FF:000011">
    <property type="entry name" value="Putative ABC transporter ATP-binding component"/>
    <property type="match status" value="1"/>
</dbReference>
<evidence type="ECO:0000313" key="6">
    <source>
        <dbReference type="Proteomes" id="UP000005104"/>
    </source>
</evidence>
<accession>H5XTN5</accession>
<keyword evidence="6" id="KW-1185">Reference proteome</keyword>
<dbReference type="PANTHER" id="PTHR42855">
    <property type="entry name" value="ABC TRANSPORTER ATP-BINDING SUBUNIT"/>
    <property type="match status" value="1"/>
</dbReference>
<dbReference type="Pfam" id="PF12848">
    <property type="entry name" value="ABC_tran_Xtn"/>
    <property type="match status" value="1"/>
</dbReference>
<dbReference type="InterPro" id="IPR003593">
    <property type="entry name" value="AAA+_ATPase"/>
</dbReference>
<keyword evidence="3" id="KW-0067">ATP-binding</keyword>
<feature type="domain" description="ABC transporter" evidence="4">
    <location>
        <begin position="337"/>
        <end position="549"/>
    </location>
</feature>
<dbReference type="HOGENOM" id="CLU_000604_36_0_9"/>
<protein>
    <submittedName>
        <fullName evidence="5">ATPase component of ABC transporters with duplicated ATPase domain</fullName>
    </submittedName>
</protein>
<keyword evidence="1" id="KW-0677">Repeat</keyword>
<evidence type="ECO:0000259" key="4">
    <source>
        <dbReference type="PROSITE" id="PS50893"/>
    </source>
</evidence>